<accession>A0A3M7PL64</accession>
<sequence length="101" mass="12054">MSLKFLSGFYQWLNIFSRYADLFAEVLLFVANIIIQFFVIQKIKQKLNHLQGNSAYERIMDRNSSIYLVLEFTRLNLKLKKKFLNSLENTKINFTDDTYTN</sequence>
<gene>
    <name evidence="2" type="ORF">BpHYR1_028733</name>
</gene>
<proteinExistence type="predicted"/>
<reference evidence="2 3" key="1">
    <citation type="journal article" date="2018" name="Sci. Rep.">
        <title>Genomic signatures of local adaptation to the degree of environmental predictability in rotifers.</title>
        <authorList>
            <person name="Franch-Gras L."/>
            <person name="Hahn C."/>
            <person name="Garcia-Roger E.M."/>
            <person name="Carmona M.J."/>
            <person name="Serra M."/>
            <person name="Gomez A."/>
        </authorList>
    </citation>
    <scope>NUCLEOTIDE SEQUENCE [LARGE SCALE GENOMIC DNA]</scope>
    <source>
        <strain evidence="2">HYR1</strain>
    </source>
</reference>
<comment type="caution">
    <text evidence="2">The sequence shown here is derived from an EMBL/GenBank/DDBJ whole genome shotgun (WGS) entry which is preliminary data.</text>
</comment>
<evidence type="ECO:0000313" key="3">
    <source>
        <dbReference type="Proteomes" id="UP000276133"/>
    </source>
</evidence>
<dbReference type="Proteomes" id="UP000276133">
    <property type="component" value="Unassembled WGS sequence"/>
</dbReference>
<keyword evidence="1" id="KW-1133">Transmembrane helix</keyword>
<evidence type="ECO:0000313" key="2">
    <source>
        <dbReference type="EMBL" id="RMZ99484.1"/>
    </source>
</evidence>
<keyword evidence="3" id="KW-1185">Reference proteome</keyword>
<organism evidence="2 3">
    <name type="scientific">Brachionus plicatilis</name>
    <name type="common">Marine rotifer</name>
    <name type="synonym">Brachionus muelleri</name>
    <dbReference type="NCBI Taxonomy" id="10195"/>
    <lineage>
        <taxon>Eukaryota</taxon>
        <taxon>Metazoa</taxon>
        <taxon>Spiralia</taxon>
        <taxon>Gnathifera</taxon>
        <taxon>Rotifera</taxon>
        <taxon>Eurotatoria</taxon>
        <taxon>Monogononta</taxon>
        <taxon>Pseudotrocha</taxon>
        <taxon>Ploima</taxon>
        <taxon>Brachionidae</taxon>
        <taxon>Brachionus</taxon>
    </lineage>
</organism>
<keyword evidence="1" id="KW-0812">Transmembrane</keyword>
<name>A0A3M7PL64_BRAPC</name>
<evidence type="ECO:0000256" key="1">
    <source>
        <dbReference type="SAM" id="Phobius"/>
    </source>
</evidence>
<protein>
    <submittedName>
        <fullName evidence="2">Uncharacterized protein</fullName>
    </submittedName>
</protein>
<dbReference type="EMBL" id="REGN01010204">
    <property type="protein sequence ID" value="RMZ99484.1"/>
    <property type="molecule type" value="Genomic_DNA"/>
</dbReference>
<dbReference type="AlphaFoldDB" id="A0A3M7PL64"/>
<keyword evidence="1" id="KW-0472">Membrane</keyword>
<feature type="transmembrane region" description="Helical" evidence="1">
    <location>
        <begin position="20"/>
        <end position="40"/>
    </location>
</feature>